<comment type="catalytic activity">
    <reaction evidence="7">
        <text>a 2'-deoxyadenosine in DNA + S-adenosyl-L-methionine = an N(6)-methyl-2'-deoxyadenosine in DNA + S-adenosyl-L-homocysteine + H(+)</text>
        <dbReference type="Rhea" id="RHEA:15197"/>
        <dbReference type="Rhea" id="RHEA-COMP:12418"/>
        <dbReference type="Rhea" id="RHEA-COMP:12419"/>
        <dbReference type="ChEBI" id="CHEBI:15378"/>
        <dbReference type="ChEBI" id="CHEBI:57856"/>
        <dbReference type="ChEBI" id="CHEBI:59789"/>
        <dbReference type="ChEBI" id="CHEBI:90615"/>
        <dbReference type="ChEBI" id="CHEBI:90616"/>
        <dbReference type="EC" id="2.1.1.72"/>
    </reaction>
</comment>
<evidence type="ECO:0000256" key="7">
    <source>
        <dbReference type="ARBA" id="ARBA00047942"/>
    </source>
</evidence>
<comment type="similarity">
    <text evidence="1">Belongs to the N(4)/N(6)-methyltransferase family.</text>
</comment>
<evidence type="ECO:0000256" key="4">
    <source>
        <dbReference type="ARBA" id="ARBA00022679"/>
    </source>
</evidence>
<dbReference type="Gene3D" id="1.10.260.40">
    <property type="entry name" value="lambda repressor-like DNA-binding domains"/>
    <property type="match status" value="1"/>
</dbReference>
<dbReference type="InterPro" id="IPR001387">
    <property type="entry name" value="Cro/C1-type_HTH"/>
</dbReference>
<sequence>MITSMRYDINISKLISDLRRRLGISQEKLAAQLRVSLPTINRWEKGKTRPDAMALHVIEQYLQRLGPAYNDLLELYFGDQVATLPGIDIPVPPPRKRTKRGKRAGGTDVGRPKASISPSLDTKSMEGLLWKAACSIRGEKDAPKFKDYILPLVFIKRLSDVFEDEMAGLTETYEGNEERARTVLEADHGVVRFYIPPQATWPVVSSRQMFEWPEGKRPKTLGEQLTTTVRAIARLNPSLQGVIDIVDYNEIRNGEREISDGALSRLIELLSDPRYRMGLHDVEPDFLGRAYEYLLRKFAEGQGQSAGEFFTPKEVGWLIAYLMRPKQGEEVNDPCCGSGGLLIKCELVLKGQEEEIARPLRLYGQELTGSSFAIARMNMVLHDMEGEIVRGNSMANPKFLDGSSLRRFDIVVTNPMWNQDNFDPASYENDPFERFVERGGFAPASSADWAWLQHVHASLNDAGRAAVVIDTGAASRGSGSQGENKEKTIRRWFVDRDAIEGVILLPDNLFYNTTAAGIIILLNRQKAKGRQGRVILINASTEFEKGRPKNFIPDASVKKIAEAFHAGKDVERFVKVASIEEIAKNDYNLSPSRYIETTAPTEHRDIQTVLDDLSKLDAEVKQLDSELKEIFIGLGYRCGA</sequence>
<dbReference type="GO" id="GO:0032259">
    <property type="term" value="P:methylation"/>
    <property type="evidence" value="ECO:0007669"/>
    <property type="project" value="UniProtKB-KW"/>
</dbReference>
<dbReference type="SMART" id="SM00530">
    <property type="entry name" value="HTH_XRE"/>
    <property type="match status" value="1"/>
</dbReference>
<proteinExistence type="inferred from homology"/>
<dbReference type="PRINTS" id="PR00507">
    <property type="entry name" value="N12N6MTFRASE"/>
</dbReference>
<reference evidence="10 11" key="1">
    <citation type="journal article" date="2010" name="Nature">
        <title>Nitrite-driven anaerobic methane oxidation by oxygenic bacteria.</title>
        <authorList>
            <person name="Ettwig K.F."/>
            <person name="Butler M.K."/>
            <person name="Le Paslier D."/>
            <person name="Pelletier E."/>
            <person name="Mangenot S."/>
            <person name="Kuypers M.M.M."/>
            <person name="Schreiber F."/>
            <person name="Dutilh B.E."/>
            <person name="Zedelius J."/>
            <person name="de Beer D."/>
            <person name="Gloerich J."/>
            <person name="Wessels H.J.C.T."/>
            <person name="van Allen T."/>
            <person name="Luesken F."/>
            <person name="Wu M."/>
            <person name="van de Pas-Schoonen K.T."/>
            <person name="Op den Camp H.J.M."/>
            <person name="Janssen-Megens E.M."/>
            <person name="Francoijs K-J."/>
            <person name="Stunnenberg H."/>
            <person name="Weissenbach J."/>
            <person name="Jetten M.S.M."/>
            <person name="Strous M."/>
        </authorList>
    </citation>
    <scope>NUCLEOTIDE SEQUENCE [LARGE SCALE GENOMIC DNA]</scope>
</reference>
<evidence type="ECO:0000256" key="1">
    <source>
        <dbReference type="ARBA" id="ARBA00006594"/>
    </source>
</evidence>
<dbReference type="eggNOG" id="COG2944">
    <property type="taxonomic scope" value="Bacteria"/>
</dbReference>
<dbReference type="Gene3D" id="3.40.50.150">
    <property type="entry name" value="Vaccinia Virus protein VP39"/>
    <property type="match status" value="1"/>
</dbReference>
<keyword evidence="4" id="KW-0808">Transferase</keyword>
<dbReference type="PANTHER" id="PTHR42933">
    <property type="entry name" value="SLR6095 PROTEIN"/>
    <property type="match status" value="1"/>
</dbReference>
<dbReference type="InterPro" id="IPR022749">
    <property type="entry name" value="D12N6_MeTrfase_N"/>
</dbReference>
<evidence type="ECO:0000256" key="6">
    <source>
        <dbReference type="ARBA" id="ARBA00022747"/>
    </source>
</evidence>
<evidence type="ECO:0000256" key="2">
    <source>
        <dbReference type="ARBA" id="ARBA00011900"/>
    </source>
</evidence>
<dbReference type="InterPro" id="IPR038333">
    <property type="entry name" value="T1MK-like_N_sf"/>
</dbReference>
<dbReference type="SUPFAM" id="SSF53335">
    <property type="entry name" value="S-adenosyl-L-methionine-dependent methyltransferases"/>
    <property type="match status" value="1"/>
</dbReference>
<feature type="domain" description="HTH cro/C1-type" evidence="9">
    <location>
        <begin position="15"/>
        <end position="72"/>
    </location>
</feature>
<feature type="compositionally biased region" description="Basic residues" evidence="8">
    <location>
        <begin position="94"/>
        <end position="103"/>
    </location>
</feature>
<dbReference type="InterPro" id="IPR010982">
    <property type="entry name" value="Lambda_DNA-bd_dom_sf"/>
</dbReference>
<dbReference type="PROSITE" id="PS50943">
    <property type="entry name" value="HTH_CROC1"/>
    <property type="match status" value="1"/>
</dbReference>
<dbReference type="InterPro" id="IPR003356">
    <property type="entry name" value="DNA_methylase_A-5"/>
</dbReference>
<dbReference type="EC" id="2.1.1.72" evidence="2"/>
<evidence type="ECO:0000313" key="11">
    <source>
        <dbReference type="Proteomes" id="UP000006898"/>
    </source>
</evidence>
<evidence type="ECO:0000256" key="3">
    <source>
        <dbReference type="ARBA" id="ARBA00022603"/>
    </source>
</evidence>
<dbReference type="Pfam" id="PF01381">
    <property type="entry name" value="HTH_3"/>
    <property type="match status" value="1"/>
</dbReference>
<dbReference type="Gene3D" id="1.20.1260.30">
    <property type="match status" value="1"/>
</dbReference>
<dbReference type="Proteomes" id="UP000006898">
    <property type="component" value="Chromosome"/>
</dbReference>
<evidence type="ECO:0000259" key="9">
    <source>
        <dbReference type="PROSITE" id="PS50943"/>
    </source>
</evidence>
<dbReference type="GO" id="GO:0008170">
    <property type="term" value="F:N-methyltransferase activity"/>
    <property type="evidence" value="ECO:0007669"/>
    <property type="project" value="InterPro"/>
</dbReference>
<dbReference type="KEGG" id="mox:DAMO_2330"/>
<organism evidence="10 11">
    <name type="scientific">Methylomirabilis oxygeniifera</name>
    <dbReference type="NCBI Taxonomy" id="671143"/>
    <lineage>
        <taxon>Bacteria</taxon>
        <taxon>Candidatus Methylomirabilota</taxon>
        <taxon>Candidatus Methylomirabilia</taxon>
        <taxon>Candidatus Methylomirabilales</taxon>
        <taxon>Candidatus Methylomirabilaceae</taxon>
        <taxon>Candidatus Methylomirabilis</taxon>
    </lineage>
</organism>
<dbReference type="Pfam" id="PF12161">
    <property type="entry name" value="HsdM_N"/>
    <property type="match status" value="1"/>
</dbReference>
<dbReference type="GO" id="GO:0003677">
    <property type="term" value="F:DNA binding"/>
    <property type="evidence" value="ECO:0007669"/>
    <property type="project" value="InterPro"/>
</dbReference>
<dbReference type="REBASE" id="22916">
    <property type="entry name" value="M.MoxORF2330P"/>
</dbReference>
<dbReference type="STRING" id="671143.DAMO_2330"/>
<dbReference type="CDD" id="cd00093">
    <property type="entry name" value="HTH_XRE"/>
    <property type="match status" value="1"/>
</dbReference>
<protein>
    <recommendedName>
        <fullName evidence="2">site-specific DNA-methyltransferase (adenine-specific)</fullName>
        <ecNumber evidence="2">2.1.1.72</ecNumber>
    </recommendedName>
</protein>
<accession>D5MIM1</accession>
<dbReference type="GO" id="GO:0009307">
    <property type="term" value="P:DNA restriction-modification system"/>
    <property type="evidence" value="ECO:0007669"/>
    <property type="project" value="UniProtKB-KW"/>
</dbReference>
<dbReference type="HOGENOM" id="CLU_013049_4_2_0"/>
<keyword evidence="5" id="KW-0949">S-adenosyl-L-methionine</keyword>
<evidence type="ECO:0000313" key="10">
    <source>
        <dbReference type="EMBL" id="CBE69378.1"/>
    </source>
</evidence>
<keyword evidence="3 10" id="KW-0489">Methyltransferase</keyword>
<dbReference type="InterPro" id="IPR051537">
    <property type="entry name" value="DNA_Adenine_Mtase"/>
</dbReference>
<dbReference type="GO" id="GO:0009007">
    <property type="term" value="F:site-specific DNA-methyltransferase (adenine-specific) activity"/>
    <property type="evidence" value="ECO:0007669"/>
    <property type="project" value="UniProtKB-EC"/>
</dbReference>
<dbReference type="AlphaFoldDB" id="D5MIM1"/>
<dbReference type="InterPro" id="IPR029063">
    <property type="entry name" value="SAM-dependent_MTases_sf"/>
</dbReference>
<keyword evidence="6" id="KW-0680">Restriction system</keyword>
<dbReference type="PATRIC" id="fig|671143.5.peg.2051"/>
<dbReference type="SUPFAM" id="SSF47413">
    <property type="entry name" value="lambda repressor-like DNA-binding domains"/>
    <property type="match status" value="1"/>
</dbReference>
<feature type="region of interest" description="Disordered" evidence="8">
    <location>
        <begin position="88"/>
        <end position="118"/>
    </location>
</feature>
<dbReference type="Pfam" id="PF02384">
    <property type="entry name" value="N6_Mtase"/>
    <property type="match status" value="1"/>
</dbReference>
<evidence type="ECO:0000256" key="8">
    <source>
        <dbReference type="SAM" id="MobiDB-lite"/>
    </source>
</evidence>
<dbReference type="PANTHER" id="PTHR42933:SF3">
    <property type="entry name" value="TYPE I RESTRICTION ENZYME MJAVIII METHYLASE SUBUNIT"/>
    <property type="match status" value="1"/>
</dbReference>
<gene>
    <name evidence="10" type="ORF">DAMO_2330</name>
</gene>
<evidence type="ECO:0000256" key="5">
    <source>
        <dbReference type="ARBA" id="ARBA00022691"/>
    </source>
</evidence>
<dbReference type="eggNOG" id="COG0286">
    <property type="taxonomic scope" value="Bacteria"/>
</dbReference>
<dbReference type="EMBL" id="FP565575">
    <property type="protein sequence ID" value="CBE69378.1"/>
    <property type="molecule type" value="Genomic_DNA"/>
</dbReference>
<name>D5MIM1_METO1</name>